<comment type="caution">
    <text evidence="2">The sequence shown here is derived from an EMBL/GenBank/DDBJ whole genome shotgun (WGS) entry which is preliminary data.</text>
</comment>
<name>A0AAV7RV76_PLEWA</name>
<dbReference type="Proteomes" id="UP001066276">
    <property type="component" value="Chromosome 5"/>
</dbReference>
<dbReference type="EMBL" id="JANPWB010000009">
    <property type="protein sequence ID" value="KAJ1156204.1"/>
    <property type="molecule type" value="Genomic_DNA"/>
</dbReference>
<feature type="region of interest" description="Disordered" evidence="1">
    <location>
        <begin position="69"/>
        <end position="136"/>
    </location>
</feature>
<feature type="compositionally biased region" description="Basic and acidic residues" evidence="1">
    <location>
        <begin position="103"/>
        <end position="114"/>
    </location>
</feature>
<feature type="region of interest" description="Disordered" evidence="1">
    <location>
        <begin position="1"/>
        <end position="29"/>
    </location>
</feature>
<protein>
    <submittedName>
        <fullName evidence="2">Uncharacterized protein</fullName>
    </submittedName>
</protein>
<evidence type="ECO:0000313" key="2">
    <source>
        <dbReference type="EMBL" id="KAJ1156204.1"/>
    </source>
</evidence>
<reference evidence="2" key="1">
    <citation type="journal article" date="2022" name="bioRxiv">
        <title>Sequencing and chromosome-scale assembly of the giantPleurodeles waltlgenome.</title>
        <authorList>
            <person name="Brown T."/>
            <person name="Elewa A."/>
            <person name="Iarovenko S."/>
            <person name="Subramanian E."/>
            <person name="Araus A.J."/>
            <person name="Petzold A."/>
            <person name="Susuki M."/>
            <person name="Suzuki K.-i.T."/>
            <person name="Hayashi T."/>
            <person name="Toyoda A."/>
            <person name="Oliveira C."/>
            <person name="Osipova E."/>
            <person name="Leigh N.D."/>
            <person name="Simon A."/>
            <person name="Yun M.H."/>
        </authorList>
    </citation>
    <scope>NUCLEOTIDE SEQUENCE</scope>
    <source>
        <strain evidence="2">20211129_DDA</strain>
        <tissue evidence="2">Liver</tissue>
    </source>
</reference>
<proteinExistence type="predicted"/>
<evidence type="ECO:0000313" key="3">
    <source>
        <dbReference type="Proteomes" id="UP001066276"/>
    </source>
</evidence>
<accession>A0AAV7RV76</accession>
<evidence type="ECO:0000256" key="1">
    <source>
        <dbReference type="SAM" id="MobiDB-lite"/>
    </source>
</evidence>
<keyword evidence="3" id="KW-1185">Reference proteome</keyword>
<dbReference type="AlphaFoldDB" id="A0AAV7RV76"/>
<sequence>MGPPVPREPEEDPSGRLEESPARPPPFTKPEAYLFWAAERERRGPANKIEVRKRAVARGRGALEVYAAAQEQRLPRKDKLTFPGPRGSKTRPGLQSARIRTRQQADRAKQEPHPQKGGAAGGPALHRQPTRGRDQD</sequence>
<organism evidence="2 3">
    <name type="scientific">Pleurodeles waltl</name>
    <name type="common">Iberian ribbed newt</name>
    <dbReference type="NCBI Taxonomy" id="8319"/>
    <lineage>
        <taxon>Eukaryota</taxon>
        <taxon>Metazoa</taxon>
        <taxon>Chordata</taxon>
        <taxon>Craniata</taxon>
        <taxon>Vertebrata</taxon>
        <taxon>Euteleostomi</taxon>
        <taxon>Amphibia</taxon>
        <taxon>Batrachia</taxon>
        <taxon>Caudata</taxon>
        <taxon>Salamandroidea</taxon>
        <taxon>Salamandridae</taxon>
        <taxon>Pleurodelinae</taxon>
        <taxon>Pleurodeles</taxon>
    </lineage>
</organism>
<gene>
    <name evidence="2" type="ORF">NDU88_008928</name>
</gene>